<evidence type="ECO:0000256" key="5">
    <source>
        <dbReference type="ARBA" id="ARBA00023054"/>
    </source>
</evidence>
<dbReference type="PROSITE" id="PS51420">
    <property type="entry name" value="RHO"/>
    <property type="match status" value="1"/>
</dbReference>
<evidence type="ECO:0000256" key="8">
    <source>
        <dbReference type="SAM" id="MobiDB-lite"/>
    </source>
</evidence>
<evidence type="ECO:0000313" key="21">
    <source>
        <dbReference type="RefSeq" id="XP_023930245.1"/>
    </source>
</evidence>
<dbReference type="GO" id="GO:0005509">
    <property type="term" value="F:calcium ion binding"/>
    <property type="evidence" value="ECO:0007669"/>
    <property type="project" value="InterPro"/>
</dbReference>
<dbReference type="RefSeq" id="XP_023930237.1">
    <property type="nucleotide sequence ID" value="XM_024074469.1"/>
</dbReference>
<dbReference type="PROSITE" id="PS51421">
    <property type="entry name" value="RAS"/>
    <property type="match status" value="1"/>
</dbReference>
<keyword evidence="6" id="KW-0342">GTP-binding</keyword>
<feature type="domain" description="EF-hand" evidence="9">
    <location>
        <begin position="60"/>
        <end position="95"/>
    </location>
</feature>
<feature type="compositionally biased region" description="Acidic residues" evidence="8">
    <location>
        <begin position="409"/>
        <end position="431"/>
    </location>
</feature>
<feature type="region of interest" description="Disordered" evidence="8">
    <location>
        <begin position="401"/>
        <end position="454"/>
    </location>
</feature>
<feature type="coiled-coil region" evidence="7">
    <location>
        <begin position="194"/>
        <end position="289"/>
    </location>
</feature>
<dbReference type="Pfam" id="PF00071">
    <property type="entry name" value="Ras"/>
    <property type="match status" value="1"/>
</dbReference>
<dbReference type="InterPro" id="IPR027417">
    <property type="entry name" value="P-loop_NTPase"/>
</dbReference>
<dbReference type="PANTHER" id="PTHR47977">
    <property type="entry name" value="RAS-RELATED PROTEIN RAB"/>
    <property type="match status" value="1"/>
</dbReference>
<dbReference type="RefSeq" id="XP_023930240.1">
    <property type="nucleotide sequence ID" value="XM_024074472.1"/>
</dbReference>
<dbReference type="CDD" id="cd00051">
    <property type="entry name" value="EFh"/>
    <property type="match status" value="1"/>
</dbReference>
<dbReference type="GO" id="GO:0003924">
    <property type="term" value="F:GTPase activity"/>
    <property type="evidence" value="ECO:0007669"/>
    <property type="project" value="InterPro"/>
</dbReference>
<gene>
    <name evidence="11 12 13 14 15 16 17 18 19 20 21 22" type="primary">LOC106151558</name>
</gene>
<feature type="region of interest" description="Disordered" evidence="8">
    <location>
        <begin position="522"/>
        <end position="596"/>
    </location>
</feature>
<evidence type="ECO:0000256" key="6">
    <source>
        <dbReference type="ARBA" id="ARBA00023134"/>
    </source>
</evidence>
<dbReference type="RefSeq" id="XP_023930246.1">
    <property type="nucleotide sequence ID" value="XM_024074478.1"/>
</dbReference>
<dbReference type="Pfam" id="PF13499">
    <property type="entry name" value="EF-hand_7"/>
    <property type="match status" value="1"/>
</dbReference>
<evidence type="ECO:0000256" key="2">
    <source>
        <dbReference type="ARBA" id="ARBA00022490"/>
    </source>
</evidence>
<dbReference type="FunFam" id="3.40.50.300:FF:001348">
    <property type="entry name" value="Ras and EF-hand domain-containing protein"/>
    <property type="match status" value="1"/>
</dbReference>
<dbReference type="SMART" id="SM00176">
    <property type="entry name" value="RAN"/>
    <property type="match status" value="1"/>
</dbReference>
<organism evidence="10 11">
    <name type="scientific">Lingula anatina</name>
    <name type="common">Brachiopod</name>
    <name type="synonym">Lingula unguis</name>
    <dbReference type="NCBI Taxonomy" id="7574"/>
    <lineage>
        <taxon>Eukaryota</taxon>
        <taxon>Metazoa</taxon>
        <taxon>Spiralia</taxon>
        <taxon>Lophotrochozoa</taxon>
        <taxon>Brachiopoda</taxon>
        <taxon>Linguliformea</taxon>
        <taxon>Lingulata</taxon>
        <taxon>Lingulida</taxon>
        <taxon>Linguloidea</taxon>
        <taxon>Lingulidae</taxon>
        <taxon>Lingula</taxon>
    </lineage>
</organism>
<evidence type="ECO:0000313" key="10">
    <source>
        <dbReference type="Proteomes" id="UP000085678"/>
    </source>
</evidence>
<dbReference type="Gene3D" id="1.10.238.10">
    <property type="entry name" value="EF-hand"/>
    <property type="match status" value="1"/>
</dbReference>
<dbReference type="PRINTS" id="PR00449">
    <property type="entry name" value="RASTRNSFRMNG"/>
</dbReference>
<accession>A0A2R2MJ53</accession>
<dbReference type="InterPro" id="IPR002048">
    <property type="entry name" value="EF_hand_dom"/>
</dbReference>
<dbReference type="AlphaFoldDB" id="A0A2R2MJ53"/>
<dbReference type="RefSeq" id="XP_023930236.1">
    <property type="nucleotide sequence ID" value="XM_024074468.1"/>
</dbReference>
<dbReference type="SMART" id="SM00177">
    <property type="entry name" value="ARF"/>
    <property type="match status" value="1"/>
</dbReference>
<dbReference type="RefSeq" id="XP_023930235.1">
    <property type="nucleotide sequence ID" value="XM_024074467.1"/>
</dbReference>
<dbReference type="SMART" id="SM00174">
    <property type="entry name" value="RHO"/>
    <property type="match status" value="1"/>
</dbReference>
<evidence type="ECO:0000313" key="18">
    <source>
        <dbReference type="RefSeq" id="XP_023930242.1"/>
    </source>
</evidence>
<evidence type="ECO:0000259" key="9">
    <source>
        <dbReference type="PROSITE" id="PS50222"/>
    </source>
</evidence>
<dbReference type="CDD" id="cd00154">
    <property type="entry name" value="Rab"/>
    <property type="match status" value="1"/>
</dbReference>
<dbReference type="SMART" id="SM00175">
    <property type="entry name" value="RAB"/>
    <property type="match status" value="1"/>
</dbReference>
<dbReference type="Gene3D" id="3.40.50.300">
    <property type="entry name" value="P-loop containing nucleotide triphosphate hydrolases"/>
    <property type="match status" value="1"/>
</dbReference>
<dbReference type="RefSeq" id="XP_023930241.1">
    <property type="nucleotide sequence ID" value="XM_024074473.1"/>
</dbReference>
<dbReference type="SMART" id="SM00173">
    <property type="entry name" value="RAS"/>
    <property type="match status" value="1"/>
</dbReference>
<dbReference type="KEGG" id="lak:106151558"/>
<dbReference type="RefSeq" id="XP_023930243.1">
    <property type="nucleotide sequence ID" value="XM_024074475.1"/>
</dbReference>
<dbReference type="GO" id="GO:0005525">
    <property type="term" value="F:GTP binding"/>
    <property type="evidence" value="ECO:0007669"/>
    <property type="project" value="UniProtKB-KW"/>
</dbReference>
<reference evidence="11 12" key="1">
    <citation type="submission" date="2025-04" db="UniProtKB">
        <authorList>
            <consortium name="RefSeq"/>
        </authorList>
    </citation>
    <scope>IDENTIFICATION</scope>
    <source>
        <tissue evidence="11 12">Gonads</tissue>
    </source>
</reference>
<keyword evidence="4" id="KW-0106">Calcium</keyword>
<dbReference type="InterPro" id="IPR050227">
    <property type="entry name" value="Rab"/>
</dbReference>
<evidence type="ECO:0000256" key="1">
    <source>
        <dbReference type="ARBA" id="ARBA00004496"/>
    </source>
</evidence>
<dbReference type="Proteomes" id="UP000085678">
    <property type="component" value="Unplaced"/>
</dbReference>
<keyword evidence="5 7" id="KW-0175">Coiled coil</keyword>
<dbReference type="InterPro" id="IPR011992">
    <property type="entry name" value="EF-hand-dom_pair"/>
</dbReference>
<feature type="region of interest" description="Disordered" evidence="8">
    <location>
        <begin position="470"/>
        <end position="497"/>
    </location>
</feature>
<evidence type="ECO:0000313" key="13">
    <source>
        <dbReference type="RefSeq" id="XP_023930237.1"/>
    </source>
</evidence>
<dbReference type="RefSeq" id="XP_023930242.1">
    <property type="nucleotide sequence ID" value="XM_024074474.1"/>
</dbReference>
<sequence>MATTTNAQEELDAVSSPPSAGDIHVIMAEKAHELFAICDKEEKGFITKRDMQRLQSELPLSPDQLEAVFDSLDQDGNGFLTLDEFTEGFGSFLGLATSMQPESNSGEAVYGDDLVDPNEETELFLDMMKNVGAYDMFEDQTTIKNMWCRLRKDEPEVLSSFEQFLSKVSGEIKRSQADFDTLESALKSKSSAHDQEVRKLYEEMEHQIKQEKERILSEEKAKEKQLREEMEREMKEKDRQLQELLTRHAEMEQRLAELNFSEVETKQENEKLLKEREMLQEMLDNSQRSLEESKTYIGQLRQQTKQERRERAMAALQITEGIALERETLVKQLDLLRDMNKKLRDDKDEAEARRAAQDPSTLHQELSEAEAEGVLFKTAKKKKITKQGSIMSNYFQSDKRLNEGKVEEEGYEEEDEEAEGDNFMREEEEEVTSGYHSNHHKHYHQHDPSHHHVNSIQNQANLHSVLLQEKSDSEADAEISRYSQNEPNGFENLRSEDYEVDEVNNVVKNGILKEESELNLKNNGTVGQEKSPYIADLTSSENEGKKKMKKDRKSRTYRSHLQQIVDQHSSDSSDRDKPIETTSRRTRKYKSSSLSGSDIEEVNENIDNMIASGIEEINLTSSRTMQRSYANMTLVSEKNPEIQDARRKFSWGIIVKKALETANSLKSVDEETVDEAPTINGGSGSSEKNGKQSLRRSPVSGHGPLALRSQPIGASDVREMGVGEQDPGLPSTPERLFKVIFVGDSGVGKSSFIHRFCTNQFRPSFSATIGVDFQVQTMLVDSQVIALQLWDTAGQERFRSITKQYFRKADGVLIMYDVTSESSFKSVRNWIASVQEGTDDGTVLMLVGNKVDLIECNYRRVIKTKDGEHLADENGALFYEASAKSGINVKESLQAMAAVLKDKEDKAIEKSLHLEEAKKKKMCC</sequence>
<feature type="region of interest" description="Disordered" evidence="8">
    <location>
        <begin position="344"/>
        <end position="367"/>
    </location>
</feature>
<dbReference type="NCBIfam" id="TIGR00231">
    <property type="entry name" value="small_GTP"/>
    <property type="match status" value="1"/>
</dbReference>
<dbReference type="GO" id="GO:0005737">
    <property type="term" value="C:cytoplasm"/>
    <property type="evidence" value="ECO:0007669"/>
    <property type="project" value="UniProtKB-SubCell"/>
</dbReference>
<dbReference type="RefSeq" id="XP_023930239.1">
    <property type="nucleotide sequence ID" value="XM_024074471.1"/>
</dbReference>
<dbReference type="SUPFAM" id="SSF47473">
    <property type="entry name" value="EF-hand"/>
    <property type="match status" value="1"/>
</dbReference>
<feature type="compositionally biased region" description="Basic and acidic residues" evidence="8">
    <location>
        <begin position="344"/>
        <end position="356"/>
    </location>
</feature>
<evidence type="ECO:0000313" key="17">
    <source>
        <dbReference type="RefSeq" id="XP_023930241.1"/>
    </source>
</evidence>
<feature type="region of interest" description="Disordered" evidence="8">
    <location>
        <begin position="666"/>
        <end position="730"/>
    </location>
</feature>
<keyword evidence="2" id="KW-0963">Cytoplasm</keyword>
<name>A0A2R2MJ53_LINAN</name>
<evidence type="ECO:0000313" key="22">
    <source>
        <dbReference type="RefSeq" id="XP_023930246.1"/>
    </source>
</evidence>
<evidence type="ECO:0000256" key="4">
    <source>
        <dbReference type="ARBA" id="ARBA00022837"/>
    </source>
</evidence>
<dbReference type="PROSITE" id="PS51419">
    <property type="entry name" value="RAB"/>
    <property type="match status" value="1"/>
</dbReference>
<keyword evidence="3" id="KW-0547">Nucleotide-binding</keyword>
<dbReference type="InterPro" id="IPR005225">
    <property type="entry name" value="Small_GTP-bd"/>
</dbReference>
<keyword evidence="10" id="KW-1185">Reference proteome</keyword>
<protein>
    <submittedName>
        <fullName evidence="11 12">Ras and EF-hand domain-containing protein isoform X1</fullName>
    </submittedName>
</protein>
<dbReference type="RefSeq" id="XP_023930238.1">
    <property type="nucleotide sequence ID" value="XM_024074470.1"/>
</dbReference>
<dbReference type="SMART" id="SM00054">
    <property type="entry name" value="EFh"/>
    <property type="match status" value="2"/>
</dbReference>
<comment type="subcellular location">
    <subcellularLocation>
        <location evidence="1">Cytoplasm</location>
    </subcellularLocation>
</comment>
<dbReference type="InterPro" id="IPR001806">
    <property type="entry name" value="Small_GTPase"/>
</dbReference>
<dbReference type="OrthoDB" id="9989112at2759"/>
<evidence type="ECO:0000313" key="14">
    <source>
        <dbReference type="RefSeq" id="XP_023930238.1"/>
    </source>
</evidence>
<feature type="region of interest" description="Disordered" evidence="8">
    <location>
        <begin position="1"/>
        <end position="20"/>
    </location>
</feature>
<evidence type="ECO:0000313" key="20">
    <source>
        <dbReference type="RefSeq" id="XP_023930244.1"/>
    </source>
</evidence>
<dbReference type="InterPro" id="IPR018247">
    <property type="entry name" value="EF_Hand_1_Ca_BS"/>
</dbReference>
<dbReference type="PROSITE" id="PS00018">
    <property type="entry name" value="EF_HAND_1"/>
    <property type="match status" value="1"/>
</dbReference>
<dbReference type="RefSeq" id="XP_023930244.1">
    <property type="nucleotide sequence ID" value="XM_024074476.1"/>
</dbReference>
<evidence type="ECO:0000313" key="15">
    <source>
        <dbReference type="RefSeq" id="XP_023930239.1"/>
    </source>
</evidence>
<evidence type="ECO:0000313" key="19">
    <source>
        <dbReference type="RefSeq" id="XP_023930243.1"/>
    </source>
</evidence>
<dbReference type="SUPFAM" id="SSF52540">
    <property type="entry name" value="P-loop containing nucleoside triphosphate hydrolases"/>
    <property type="match status" value="1"/>
</dbReference>
<feature type="compositionally biased region" description="Basic residues" evidence="8">
    <location>
        <begin position="546"/>
        <end position="558"/>
    </location>
</feature>
<dbReference type="GeneID" id="106151558"/>
<feature type="compositionally biased region" description="Basic and acidic residues" evidence="8">
    <location>
        <begin position="568"/>
        <end position="583"/>
    </location>
</feature>
<dbReference type="STRING" id="7574.A0A2R2MJ53"/>
<proteinExistence type="predicted"/>
<dbReference type="RefSeq" id="XP_023930245.1">
    <property type="nucleotide sequence ID" value="XM_024074477.1"/>
</dbReference>
<evidence type="ECO:0000313" key="11">
    <source>
        <dbReference type="RefSeq" id="XP_023930235.1"/>
    </source>
</evidence>
<evidence type="ECO:0000256" key="7">
    <source>
        <dbReference type="SAM" id="Coils"/>
    </source>
</evidence>
<dbReference type="PROSITE" id="PS50222">
    <property type="entry name" value="EF_HAND_2"/>
    <property type="match status" value="1"/>
</dbReference>
<evidence type="ECO:0000256" key="3">
    <source>
        <dbReference type="ARBA" id="ARBA00022741"/>
    </source>
</evidence>
<evidence type="ECO:0000313" key="12">
    <source>
        <dbReference type="RefSeq" id="XP_023930236.1"/>
    </source>
</evidence>
<evidence type="ECO:0000313" key="16">
    <source>
        <dbReference type="RefSeq" id="XP_023930240.1"/>
    </source>
</evidence>